<evidence type="ECO:0000313" key="2">
    <source>
        <dbReference type="Proteomes" id="UP001231649"/>
    </source>
</evidence>
<proteinExistence type="predicted"/>
<keyword evidence="2" id="KW-1185">Reference proteome</keyword>
<reference evidence="1" key="1">
    <citation type="submission" date="2023-03" db="EMBL/GenBank/DDBJ databases">
        <title>Chromosome-level genomes of two armyworms, Mythimna separata and Mythimna loreyi, provide insights into the biosynthesis and reception of sex pheromones.</title>
        <authorList>
            <person name="Zhao H."/>
        </authorList>
    </citation>
    <scope>NUCLEOTIDE SEQUENCE</scope>
    <source>
        <strain evidence="1">BeijingLab</strain>
    </source>
</reference>
<dbReference type="EMBL" id="CM056786">
    <property type="protein sequence ID" value="KAJ8729407.1"/>
    <property type="molecule type" value="Genomic_DNA"/>
</dbReference>
<gene>
    <name evidence="1" type="ORF">PYW08_000988</name>
</gene>
<evidence type="ECO:0000313" key="1">
    <source>
        <dbReference type="EMBL" id="KAJ8729407.1"/>
    </source>
</evidence>
<comment type="caution">
    <text evidence="1">The sequence shown here is derived from an EMBL/GenBank/DDBJ whole genome shotgun (WGS) entry which is preliminary data.</text>
</comment>
<sequence>MERGPLFIHLILLKWFAIIINAEQTENYNKSILRYGHHRVHKCNDFEKTYTCIRKCLDHGFDIASADKHCTCTCFKDKVKSEYYVYAKKDWTVPTTKIPYYAGKNPSNSQKETFVLVTPESEKSQEFDNDNSTNASGEDGNATESDTSLGKNNETNSGNEGGEDGEEGLPEGAPSGEEEEEGGNDETGAGNDEPEPEDPDGDPETEEQEPEEPEPEE</sequence>
<accession>A0ACC2QZ37</accession>
<organism evidence="1 2">
    <name type="scientific">Mythimna loreyi</name>
    <dbReference type="NCBI Taxonomy" id="667449"/>
    <lineage>
        <taxon>Eukaryota</taxon>
        <taxon>Metazoa</taxon>
        <taxon>Ecdysozoa</taxon>
        <taxon>Arthropoda</taxon>
        <taxon>Hexapoda</taxon>
        <taxon>Insecta</taxon>
        <taxon>Pterygota</taxon>
        <taxon>Neoptera</taxon>
        <taxon>Endopterygota</taxon>
        <taxon>Lepidoptera</taxon>
        <taxon>Glossata</taxon>
        <taxon>Ditrysia</taxon>
        <taxon>Noctuoidea</taxon>
        <taxon>Noctuidae</taxon>
        <taxon>Noctuinae</taxon>
        <taxon>Hadenini</taxon>
        <taxon>Mythimna</taxon>
    </lineage>
</organism>
<dbReference type="Proteomes" id="UP001231649">
    <property type="component" value="Chromosome 10"/>
</dbReference>
<protein>
    <submittedName>
        <fullName evidence="1">Uncharacterized protein</fullName>
    </submittedName>
</protein>
<name>A0ACC2QZ37_9NEOP</name>